<comment type="cofactor">
    <cofactor evidence="3">
        <name>Mg(2+)</name>
        <dbReference type="ChEBI" id="CHEBI:18420"/>
    </cofactor>
</comment>
<keyword evidence="8" id="KW-1185">Reference proteome</keyword>
<comment type="catalytic activity">
    <reaction evidence="3 4">
        <text>N-[(R)-4-phosphopantothenoyl]-L-cysteine + H(+) = (R)-4'-phosphopantetheine + CO2</text>
        <dbReference type="Rhea" id="RHEA:16793"/>
        <dbReference type="ChEBI" id="CHEBI:15378"/>
        <dbReference type="ChEBI" id="CHEBI:16526"/>
        <dbReference type="ChEBI" id="CHEBI:59458"/>
        <dbReference type="ChEBI" id="CHEBI:61723"/>
        <dbReference type="EC" id="4.1.1.36"/>
    </reaction>
</comment>
<evidence type="ECO:0000313" key="7">
    <source>
        <dbReference type="EMBL" id="GGE41760.1"/>
    </source>
</evidence>
<reference evidence="7" key="1">
    <citation type="journal article" date="2014" name="Int. J. Syst. Evol. Microbiol.">
        <title>Complete genome sequence of Corynebacterium casei LMG S-19264T (=DSM 44701T), isolated from a smear-ripened cheese.</title>
        <authorList>
            <consortium name="US DOE Joint Genome Institute (JGI-PGF)"/>
            <person name="Walter F."/>
            <person name="Albersmeier A."/>
            <person name="Kalinowski J."/>
            <person name="Ruckert C."/>
        </authorList>
    </citation>
    <scope>NUCLEOTIDE SEQUENCE</scope>
    <source>
        <strain evidence="7">CGMCC 1.15371</strain>
    </source>
</reference>
<dbReference type="InterPro" id="IPR007085">
    <property type="entry name" value="DNA/pantothenate-metab_flavo_C"/>
</dbReference>
<dbReference type="InterPro" id="IPR003382">
    <property type="entry name" value="Flavoprotein"/>
</dbReference>
<dbReference type="Proteomes" id="UP000628775">
    <property type="component" value="Unassembled WGS sequence"/>
</dbReference>
<sequence length="406" mass="44253">MSIKDKNIVLIVSGGIAAYKACALTSTLTKWGARVHVILTESAQKFVSSTTFHGLSRNPVYDDLFTEQVPHQIAHIDLADQADLVIVAPATANIMAKMASGIADDLATTTLLATTAPVWVAPAMNVNMYDHPTVRENLDKLKTIGYRLLDPEEGTLACGWVGKGRMVEPEVIAEEAAAHFVPRPSSPYLKGKKLLVTAGPTQEKMDPVRYFTNRSSGKMGYAIAEAAAQQGADVTLISGPTALGAPRGVETIYVTSAQEMYQEVIERFEETDVVIKTAAVADYRPKTVSEQKIKKAEGEWTVTFVRNPDILQELGKRKTHQLLVGFAAETEHLQDFAMQKLEKKQLDMIVANNVAAPDAGFSVDTNRVTFIYKGGASKDLELMSKQKVAEALCEELDILLKSRASK</sequence>
<comment type="function">
    <text evidence="4">Catalyzes two steps in the biosynthesis of coenzyme A. In the first step cysteine is conjugated to 4'-phosphopantothenate to form 4-phosphopantothenoylcysteine, in the latter compound is decarboxylated to form 4'-phosphopantotheine.</text>
</comment>
<keyword evidence="3" id="KW-0511">Multifunctional enzyme</keyword>
<dbReference type="PANTHER" id="PTHR14359">
    <property type="entry name" value="HOMO-OLIGOMERIC FLAVIN CONTAINING CYS DECARBOXYLASE FAMILY"/>
    <property type="match status" value="1"/>
</dbReference>
<comment type="cofactor">
    <cofactor evidence="3">
        <name>FMN</name>
        <dbReference type="ChEBI" id="CHEBI:58210"/>
    </cofactor>
    <text evidence="3">Binds 1 FMN per subunit.</text>
</comment>
<dbReference type="InterPro" id="IPR035929">
    <property type="entry name" value="CoaB-like_sf"/>
</dbReference>
<proteinExistence type="inferred from homology"/>
<dbReference type="EMBL" id="BMIR01000008">
    <property type="protein sequence ID" value="GGE41760.1"/>
    <property type="molecule type" value="Genomic_DNA"/>
</dbReference>
<dbReference type="RefSeq" id="WP_188693169.1">
    <property type="nucleotide sequence ID" value="NZ_BMIR01000008.1"/>
</dbReference>
<feature type="binding site" evidence="3">
    <location>
        <position position="340"/>
    </location>
    <ligand>
        <name>CTP</name>
        <dbReference type="ChEBI" id="CHEBI:37563"/>
    </ligand>
</feature>
<dbReference type="Gene3D" id="3.40.50.10300">
    <property type="entry name" value="CoaB-like"/>
    <property type="match status" value="1"/>
</dbReference>
<dbReference type="GO" id="GO:0015937">
    <property type="term" value="P:coenzyme A biosynthetic process"/>
    <property type="evidence" value="ECO:0007669"/>
    <property type="project" value="UniProtKB-UniRule"/>
</dbReference>
<feature type="binding site" evidence="3">
    <location>
        <position position="326"/>
    </location>
    <ligand>
        <name>CTP</name>
        <dbReference type="ChEBI" id="CHEBI:37563"/>
    </ligand>
</feature>
<evidence type="ECO:0000256" key="3">
    <source>
        <dbReference type="HAMAP-Rule" id="MF_02225"/>
    </source>
</evidence>
<feature type="binding site" evidence="3">
    <location>
        <position position="344"/>
    </location>
    <ligand>
        <name>CTP</name>
        <dbReference type="ChEBI" id="CHEBI:37563"/>
    </ligand>
</feature>
<dbReference type="GO" id="GO:0004633">
    <property type="term" value="F:phosphopantothenoylcysteine decarboxylase activity"/>
    <property type="evidence" value="ECO:0007669"/>
    <property type="project" value="UniProtKB-UniRule"/>
</dbReference>
<feature type="domain" description="Flavoprotein" evidence="5">
    <location>
        <begin position="6"/>
        <end position="177"/>
    </location>
</feature>
<accession>A0A8J2W0V0</accession>
<dbReference type="InterPro" id="IPR005252">
    <property type="entry name" value="CoaBC"/>
</dbReference>
<evidence type="ECO:0000313" key="8">
    <source>
        <dbReference type="Proteomes" id="UP000628775"/>
    </source>
</evidence>
<dbReference type="UniPathway" id="UPA00241">
    <property type="reaction ID" value="UER00353"/>
</dbReference>
<feature type="binding site" evidence="3">
    <location>
        <position position="282"/>
    </location>
    <ligand>
        <name>CTP</name>
        <dbReference type="ChEBI" id="CHEBI:37563"/>
    </ligand>
</feature>
<feature type="binding site" evidence="3">
    <location>
        <begin position="308"/>
        <end position="311"/>
    </location>
    <ligand>
        <name>CTP</name>
        <dbReference type="ChEBI" id="CHEBI:37563"/>
    </ligand>
</feature>
<comment type="similarity">
    <text evidence="3 4">In the C-terminal section; belongs to the PPC synthetase family.</text>
</comment>
<feature type="active site" description="Proton donor" evidence="3">
    <location>
        <position position="158"/>
    </location>
</feature>
<keyword evidence="3 4" id="KW-0436">Ligase</keyword>
<keyword evidence="3 4" id="KW-0288">FMN</keyword>
<feature type="region of interest" description="Phosphopantothenate--cysteine ligase" evidence="3">
    <location>
        <begin position="194"/>
        <end position="406"/>
    </location>
</feature>
<dbReference type="Gene3D" id="3.40.50.1950">
    <property type="entry name" value="Flavin prenyltransferase-like"/>
    <property type="match status" value="1"/>
</dbReference>
<evidence type="ECO:0000259" key="6">
    <source>
        <dbReference type="Pfam" id="PF04127"/>
    </source>
</evidence>
<dbReference type="GO" id="GO:0004632">
    <property type="term" value="F:phosphopantothenate--cysteine ligase activity"/>
    <property type="evidence" value="ECO:0007669"/>
    <property type="project" value="UniProtKB-UniRule"/>
</dbReference>
<organism evidence="7 8">
    <name type="scientific">Pullulanibacillus camelliae</name>
    <dbReference type="NCBI Taxonomy" id="1707096"/>
    <lineage>
        <taxon>Bacteria</taxon>
        <taxon>Bacillati</taxon>
        <taxon>Bacillota</taxon>
        <taxon>Bacilli</taxon>
        <taxon>Bacillales</taxon>
        <taxon>Sporolactobacillaceae</taxon>
        <taxon>Pullulanibacillus</taxon>
    </lineage>
</organism>
<dbReference type="EC" id="6.3.2.5" evidence="3"/>
<comment type="catalytic activity">
    <reaction evidence="3 4">
        <text>(R)-4'-phosphopantothenate + L-cysteine + CTP = N-[(R)-4-phosphopantothenoyl]-L-cysteine + CMP + diphosphate + H(+)</text>
        <dbReference type="Rhea" id="RHEA:19397"/>
        <dbReference type="ChEBI" id="CHEBI:10986"/>
        <dbReference type="ChEBI" id="CHEBI:15378"/>
        <dbReference type="ChEBI" id="CHEBI:33019"/>
        <dbReference type="ChEBI" id="CHEBI:35235"/>
        <dbReference type="ChEBI" id="CHEBI:37563"/>
        <dbReference type="ChEBI" id="CHEBI:59458"/>
        <dbReference type="ChEBI" id="CHEBI:60377"/>
        <dbReference type="EC" id="6.3.2.5"/>
    </reaction>
</comment>
<comment type="function">
    <text evidence="3">Catalyzes two sequential steps in the biosynthesis of coenzyme A. In the first step cysteine is conjugated to 4'-phosphopantothenate to form 4-phosphopantothenoylcysteine. In the second step the latter compound is decarboxylated to form 4'-phosphopantotheine.</text>
</comment>
<keyword evidence="3 4" id="KW-0285">Flavoprotein</keyword>
<gene>
    <name evidence="3 7" type="primary">coaBC</name>
    <name evidence="7" type="ORF">GCM10011391_20650</name>
</gene>
<dbReference type="Pfam" id="PF02441">
    <property type="entry name" value="Flavoprotein"/>
    <property type="match status" value="1"/>
</dbReference>
<dbReference type="Pfam" id="PF04127">
    <property type="entry name" value="DFP"/>
    <property type="match status" value="1"/>
</dbReference>
<comment type="similarity">
    <text evidence="3 4">In the N-terminal section; belongs to the HFCD (homo-oligomeric flavin containing Cys decarboxylase) superfamily.</text>
</comment>
<reference evidence="7" key="2">
    <citation type="submission" date="2020-09" db="EMBL/GenBank/DDBJ databases">
        <authorList>
            <person name="Sun Q."/>
            <person name="Zhou Y."/>
        </authorList>
    </citation>
    <scope>NUCLEOTIDE SEQUENCE</scope>
    <source>
        <strain evidence="7">CGMCC 1.15371</strain>
    </source>
</reference>
<keyword evidence="3" id="KW-0479">Metal-binding</keyword>
<dbReference type="GO" id="GO:0015941">
    <property type="term" value="P:pantothenate catabolic process"/>
    <property type="evidence" value="ECO:0007669"/>
    <property type="project" value="InterPro"/>
</dbReference>
<dbReference type="NCBIfam" id="TIGR00521">
    <property type="entry name" value="coaBC_dfp"/>
    <property type="match status" value="1"/>
</dbReference>
<dbReference type="GO" id="GO:0071513">
    <property type="term" value="C:phosphopantothenoylcysteine decarboxylase complex"/>
    <property type="evidence" value="ECO:0007669"/>
    <property type="project" value="TreeGrafter"/>
</dbReference>
<dbReference type="PANTHER" id="PTHR14359:SF6">
    <property type="entry name" value="PHOSPHOPANTOTHENOYLCYSTEINE DECARBOXYLASE"/>
    <property type="match status" value="1"/>
</dbReference>
<dbReference type="SUPFAM" id="SSF102645">
    <property type="entry name" value="CoaB-like"/>
    <property type="match status" value="1"/>
</dbReference>
<comment type="caution">
    <text evidence="3">Lacks conserved residue(s) required for the propagation of feature annotation.</text>
</comment>
<dbReference type="HAMAP" id="MF_02225">
    <property type="entry name" value="CoaBC"/>
    <property type="match status" value="1"/>
</dbReference>
<keyword evidence="1 3" id="KW-0210">Decarboxylase</keyword>
<dbReference type="InterPro" id="IPR036551">
    <property type="entry name" value="Flavin_trans-like"/>
</dbReference>
<dbReference type="EC" id="4.1.1.36" evidence="3"/>
<comment type="pathway">
    <text evidence="3 4">Cofactor biosynthesis; coenzyme A biosynthesis; CoA from (R)-pantothenate: step 2/5.</text>
</comment>
<dbReference type="GO" id="GO:0010181">
    <property type="term" value="F:FMN binding"/>
    <property type="evidence" value="ECO:0007669"/>
    <property type="project" value="UniProtKB-UniRule"/>
</dbReference>
<comment type="pathway">
    <text evidence="3 4">Cofactor biosynthesis; coenzyme A biosynthesis; CoA from (R)-pantothenate: step 3/5.</text>
</comment>
<evidence type="ECO:0000256" key="4">
    <source>
        <dbReference type="RuleBase" id="RU364078"/>
    </source>
</evidence>
<comment type="caution">
    <text evidence="7">The sequence shown here is derived from an EMBL/GenBank/DDBJ whole genome shotgun (WGS) entry which is preliminary data.</text>
</comment>
<dbReference type="GO" id="GO:0046872">
    <property type="term" value="F:metal ion binding"/>
    <property type="evidence" value="ECO:0007669"/>
    <property type="project" value="UniProtKB-KW"/>
</dbReference>
<evidence type="ECO:0000256" key="1">
    <source>
        <dbReference type="ARBA" id="ARBA00022793"/>
    </source>
</evidence>
<feature type="binding site" evidence="3">
    <location>
        <position position="292"/>
    </location>
    <ligand>
        <name>CTP</name>
        <dbReference type="ChEBI" id="CHEBI:37563"/>
    </ligand>
</feature>
<keyword evidence="3" id="KW-0460">Magnesium</keyword>
<keyword evidence="2 3" id="KW-0456">Lyase</keyword>
<feature type="domain" description="DNA/pantothenate metabolism flavoprotein C-terminal" evidence="6">
    <location>
        <begin position="189"/>
        <end position="396"/>
    </location>
</feature>
<dbReference type="SUPFAM" id="SSF52507">
    <property type="entry name" value="Homo-oligomeric flavin-containing Cys decarboxylases, HFCD"/>
    <property type="match status" value="1"/>
</dbReference>
<name>A0A8J2W0V0_9BACL</name>
<feature type="region of interest" description="Phosphopantothenoylcysteine decarboxylase" evidence="3">
    <location>
        <begin position="1"/>
        <end position="193"/>
    </location>
</feature>
<evidence type="ECO:0000259" key="5">
    <source>
        <dbReference type="Pfam" id="PF02441"/>
    </source>
</evidence>
<dbReference type="AlphaFoldDB" id="A0A8J2W0V0"/>
<protein>
    <recommendedName>
        <fullName evidence="3">Coenzyme A biosynthesis bifunctional protein CoaBC</fullName>
    </recommendedName>
    <alternativeName>
        <fullName evidence="3">DNA/pantothenate metabolism flavoprotein</fullName>
    </alternativeName>
    <alternativeName>
        <fullName evidence="3">Phosphopantothenoylcysteine synthetase/decarboxylase</fullName>
        <shortName evidence="3">PPCS-PPCDC</shortName>
    </alternativeName>
    <domain>
        <recommendedName>
            <fullName evidence="3">Phosphopantothenoylcysteine decarboxylase</fullName>
            <shortName evidence="3">PPC decarboxylase</shortName>
            <shortName evidence="3">PPC-DC</shortName>
            <ecNumber evidence="3">4.1.1.36</ecNumber>
        </recommendedName>
        <alternativeName>
            <fullName evidence="3">CoaC</fullName>
        </alternativeName>
    </domain>
    <domain>
        <recommendedName>
            <fullName evidence="3">Phosphopantothenate--cysteine ligase</fullName>
            <ecNumber evidence="3">6.3.2.5</ecNumber>
        </recommendedName>
        <alternativeName>
            <fullName evidence="3">CoaB</fullName>
        </alternativeName>
        <alternativeName>
            <fullName evidence="3">Phosphopantothenoylcysteine synthetase</fullName>
            <shortName evidence="3">PPC synthetase</shortName>
            <shortName evidence="3">PPC-S</shortName>
        </alternativeName>
    </domain>
</protein>
<evidence type="ECO:0000256" key="2">
    <source>
        <dbReference type="ARBA" id="ARBA00023239"/>
    </source>
</evidence>